<feature type="region of interest" description="Disordered" evidence="1">
    <location>
        <begin position="70"/>
        <end position="156"/>
    </location>
</feature>
<feature type="compositionally biased region" description="Acidic residues" evidence="1">
    <location>
        <begin position="72"/>
        <end position="86"/>
    </location>
</feature>
<feature type="compositionally biased region" description="Basic and acidic residues" evidence="1">
    <location>
        <begin position="103"/>
        <end position="112"/>
    </location>
</feature>
<dbReference type="AlphaFoldDB" id="A0AA88XZQ3"/>
<proteinExistence type="predicted"/>
<name>A0AA88XZQ3_PINIB</name>
<protein>
    <submittedName>
        <fullName evidence="2">Uncharacterized protein</fullName>
    </submittedName>
</protein>
<comment type="caution">
    <text evidence="2">The sequence shown here is derived from an EMBL/GenBank/DDBJ whole genome shotgun (WGS) entry which is preliminary data.</text>
</comment>
<evidence type="ECO:0000313" key="2">
    <source>
        <dbReference type="EMBL" id="KAK3091236.1"/>
    </source>
</evidence>
<gene>
    <name evidence="2" type="ORF">FSP39_018152</name>
</gene>
<sequence length="156" mass="17819">MDDYSSPARKCHLLQRYSMVEWVHNMYDEYRLRKWVQIQMFINFIFSTFHSENIMDILLIANVNAHSLNVLGEDDSSDDSDSDSDNPDGHPGVQIHLPRRRRDSTNSDREDLAMLEQQVGTMDLRSSDTPDSDYETDSNNGELSSGSSAHAEDCLS</sequence>
<evidence type="ECO:0000256" key="1">
    <source>
        <dbReference type="SAM" id="MobiDB-lite"/>
    </source>
</evidence>
<evidence type="ECO:0000313" key="3">
    <source>
        <dbReference type="Proteomes" id="UP001186944"/>
    </source>
</evidence>
<organism evidence="2 3">
    <name type="scientific">Pinctada imbricata</name>
    <name type="common">Atlantic pearl-oyster</name>
    <name type="synonym">Pinctada martensii</name>
    <dbReference type="NCBI Taxonomy" id="66713"/>
    <lineage>
        <taxon>Eukaryota</taxon>
        <taxon>Metazoa</taxon>
        <taxon>Spiralia</taxon>
        <taxon>Lophotrochozoa</taxon>
        <taxon>Mollusca</taxon>
        <taxon>Bivalvia</taxon>
        <taxon>Autobranchia</taxon>
        <taxon>Pteriomorphia</taxon>
        <taxon>Pterioida</taxon>
        <taxon>Pterioidea</taxon>
        <taxon>Pteriidae</taxon>
        <taxon>Pinctada</taxon>
    </lineage>
</organism>
<reference evidence="2" key="1">
    <citation type="submission" date="2019-08" db="EMBL/GenBank/DDBJ databases">
        <title>The improved chromosome-level genome for the pearl oyster Pinctada fucata martensii using PacBio sequencing and Hi-C.</title>
        <authorList>
            <person name="Zheng Z."/>
        </authorList>
    </citation>
    <scope>NUCLEOTIDE SEQUENCE</scope>
    <source>
        <strain evidence="2">ZZ-2019</strain>
        <tissue evidence="2">Adductor muscle</tissue>
    </source>
</reference>
<feature type="compositionally biased region" description="Polar residues" evidence="1">
    <location>
        <begin position="137"/>
        <end position="148"/>
    </location>
</feature>
<dbReference type="EMBL" id="VSWD01000010">
    <property type="protein sequence ID" value="KAK3091236.1"/>
    <property type="molecule type" value="Genomic_DNA"/>
</dbReference>
<keyword evidence="3" id="KW-1185">Reference proteome</keyword>
<accession>A0AA88XZQ3</accession>
<dbReference type="Proteomes" id="UP001186944">
    <property type="component" value="Unassembled WGS sequence"/>
</dbReference>